<name>A0ABD0RC82_CIRMR</name>
<comment type="caution">
    <text evidence="1">The sequence shown here is derived from an EMBL/GenBank/DDBJ whole genome shotgun (WGS) entry which is preliminary data.</text>
</comment>
<proteinExistence type="predicted"/>
<protein>
    <recommendedName>
        <fullName evidence="3">MHC class II antigen</fullName>
    </recommendedName>
</protein>
<evidence type="ECO:0008006" key="3">
    <source>
        <dbReference type="Google" id="ProtNLM"/>
    </source>
</evidence>
<keyword evidence="2" id="KW-1185">Reference proteome</keyword>
<evidence type="ECO:0000313" key="1">
    <source>
        <dbReference type="EMBL" id="KAL0196112.1"/>
    </source>
</evidence>
<dbReference type="Proteomes" id="UP001529510">
    <property type="component" value="Unassembled WGS sequence"/>
</dbReference>
<gene>
    <name evidence="1" type="ORF">M9458_009684</name>
</gene>
<feature type="non-terminal residue" evidence="1">
    <location>
        <position position="57"/>
    </location>
</feature>
<dbReference type="SUPFAM" id="SSF48726">
    <property type="entry name" value="Immunoglobulin"/>
    <property type="match status" value="1"/>
</dbReference>
<dbReference type="InterPro" id="IPR036179">
    <property type="entry name" value="Ig-like_dom_sf"/>
</dbReference>
<evidence type="ECO:0000313" key="2">
    <source>
        <dbReference type="Proteomes" id="UP001529510"/>
    </source>
</evidence>
<accession>A0ABD0RC82</accession>
<reference evidence="1 2" key="1">
    <citation type="submission" date="2024-05" db="EMBL/GenBank/DDBJ databases">
        <title>Genome sequencing and assembly of Indian major carp, Cirrhinus mrigala (Hamilton, 1822).</title>
        <authorList>
            <person name="Mohindra V."/>
            <person name="Chowdhury L.M."/>
            <person name="Lal K."/>
            <person name="Jena J.K."/>
        </authorList>
    </citation>
    <scope>NUCLEOTIDE SEQUENCE [LARGE SCALE GENOMIC DNA]</scope>
    <source>
        <strain evidence="1">CM1030</strain>
        <tissue evidence="1">Blood</tissue>
    </source>
</reference>
<dbReference type="AlphaFoldDB" id="A0ABD0RC82"/>
<dbReference type="EMBL" id="JAMKFB020000004">
    <property type="protein sequence ID" value="KAL0196112.1"/>
    <property type="molecule type" value="Genomic_DNA"/>
</dbReference>
<organism evidence="1 2">
    <name type="scientific">Cirrhinus mrigala</name>
    <name type="common">Mrigala</name>
    <dbReference type="NCBI Taxonomy" id="683832"/>
    <lineage>
        <taxon>Eukaryota</taxon>
        <taxon>Metazoa</taxon>
        <taxon>Chordata</taxon>
        <taxon>Craniata</taxon>
        <taxon>Vertebrata</taxon>
        <taxon>Euteleostomi</taxon>
        <taxon>Actinopterygii</taxon>
        <taxon>Neopterygii</taxon>
        <taxon>Teleostei</taxon>
        <taxon>Ostariophysi</taxon>
        <taxon>Cypriniformes</taxon>
        <taxon>Cyprinidae</taxon>
        <taxon>Labeoninae</taxon>
        <taxon>Labeonini</taxon>
        <taxon>Cirrhinus</taxon>
    </lineage>
</organism>
<feature type="non-terminal residue" evidence="1">
    <location>
        <position position="1"/>
    </location>
</feature>
<sequence>ATKITVAPSDTEMIVGDTTVLRCAASYDPSLDITFIWTVDSYIINFYTDFEHYELLM</sequence>